<feature type="compositionally biased region" description="Polar residues" evidence="1">
    <location>
        <begin position="191"/>
        <end position="210"/>
    </location>
</feature>
<comment type="caution">
    <text evidence="2">The sequence shown here is derived from an EMBL/GenBank/DDBJ whole genome shotgun (WGS) entry which is preliminary data.</text>
</comment>
<name>A0ABQ7BRE1_BRACR</name>
<feature type="compositionally biased region" description="Basic and acidic residues" evidence="1">
    <location>
        <begin position="1"/>
        <end position="24"/>
    </location>
</feature>
<reference evidence="2 3" key="1">
    <citation type="journal article" date="2020" name="BMC Genomics">
        <title>Intraspecific diversification of the crop wild relative Brassica cretica Lam. using demographic model selection.</title>
        <authorList>
            <person name="Kioukis A."/>
            <person name="Michalopoulou V.A."/>
            <person name="Briers L."/>
            <person name="Pirintsos S."/>
            <person name="Studholme D.J."/>
            <person name="Pavlidis P."/>
            <person name="Sarris P.F."/>
        </authorList>
    </citation>
    <scope>NUCLEOTIDE SEQUENCE [LARGE SCALE GENOMIC DNA]</scope>
    <source>
        <strain evidence="3">cv. PFS-1207/04</strain>
    </source>
</reference>
<feature type="compositionally biased region" description="Basic residues" evidence="1">
    <location>
        <begin position="37"/>
        <end position="47"/>
    </location>
</feature>
<keyword evidence="3" id="KW-1185">Reference proteome</keyword>
<evidence type="ECO:0000313" key="3">
    <source>
        <dbReference type="Proteomes" id="UP000266723"/>
    </source>
</evidence>
<feature type="region of interest" description="Disordered" evidence="1">
    <location>
        <begin position="191"/>
        <end position="213"/>
    </location>
</feature>
<feature type="compositionally biased region" description="Basic residues" evidence="1">
    <location>
        <begin position="75"/>
        <end position="84"/>
    </location>
</feature>
<proteinExistence type="predicted"/>
<sequence length="322" mass="36052">MDEGLRKDRYEKRQVKTREPDRSHLSASPMGEDNQHHGHLAHGRGRPAPRSPRPWAWTTITKVTSPMGEDDHHQGHLAHGRGRPSPRSPRPWARTTITKVTSPMGEDDQHHGHLAHGRGQSAPGSPHPRARTIQSQYMPNSTRSNKETQLLFSPDPARLKRSIRKEARSSSIDNNAFSSLDFCQPLSTQALVPSTDTRSPPSTEDTNLPSTDIFHPTLINTSVRTSIDTELRDMVATLILVRDERGDLYDQEGHLRNATGQRIDAQGAAIPDSDTEATGATLLVDEAARPRTLADYNRPDKFYTNRSTIRPPTIQRDFEFKP</sequence>
<feature type="compositionally biased region" description="Polar residues" evidence="1">
    <location>
        <begin position="132"/>
        <end position="151"/>
    </location>
</feature>
<dbReference type="Proteomes" id="UP000266723">
    <property type="component" value="Unassembled WGS sequence"/>
</dbReference>
<gene>
    <name evidence="2" type="ORF">DY000_02040099</name>
</gene>
<dbReference type="EMBL" id="QGKV02001507">
    <property type="protein sequence ID" value="KAF3534872.1"/>
    <property type="molecule type" value="Genomic_DNA"/>
</dbReference>
<evidence type="ECO:0000313" key="2">
    <source>
        <dbReference type="EMBL" id="KAF3534872.1"/>
    </source>
</evidence>
<accession>A0ABQ7BRE1</accession>
<feature type="region of interest" description="Disordered" evidence="1">
    <location>
        <begin position="1"/>
        <end position="170"/>
    </location>
</feature>
<organism evidence="2 3">
    <name type="scientific">Brassica cretica</name>
    <name type="common">Mustard</name>
    <dbReference type="NCBI Taxonomy" id="69181"/>
    <lineage>
        <taxon>Eukaryota</taxon>
        <taxon>Viridiplantae</taxon>
        <taxon>Streptophyta</taxon>
        <taxon>Embryophyta</taxon>
        <taxon>Tracheophyta</taxon>
        <taxon>Spermatophyta</taxon>
        <taxon>Magnoliopsida</taxon>
        <taxon>eudicotyledons</taxon>
        <taxon>Gunneridae</taxon>
        <taxon>Pentapetalae</taxon>
        <taxon>rosids</taxon>
        <taxon>malvids</taxon>
        <taxon>Brassicales</taxon>
        <taxon>Brassicaceae</taxon>
        <taxon>Brassiceae</taxon>
        <taxon>Brassica</taxon>
    </lineage>
</organism>
<protein>
    <submittedName>
        <fullName evidence="2">Uncharacterized protein</fullName>
    </submittedName>
</protein>
<feature type="region of interest" description="Disordered" evidence="1">
    <location>
        <begin position="303"/>
        <end position="322"/>
    </location>
</feature>
<evidence type="ECO:0000256" key="1">
    <source>
        <dbReference type="SAM" id="MobiDB-lite"/>
    </source>
</evidence>